<dbReference type="EMBL" id="BAAANS010000007">
    <property type="protein sequence ID" value="GAA2091022.1"/>
    <property type="molecule type" value="Genomic_DNA"/>
</dbReference>
<name>A0ABN2WF45_9ACTN</name>
<proteinExistence type="predicted"/>
<accession>A0ABN2WF45</accession>
<keyword evidence="2" id="KW-1185">Reference proteome</keyword>
<dbReference type="Proteomes" id="UP001500897">
    <property type="component" value="Unassembled WGS sequence"/>
</dbReference>
<sequence length="72" mass="8149">MKAVLHEHHISTELSGEEFATAEGGWDKIALTSSAEYGVGAFVDRDQAERRRNHWGRRAVLGLLTQEENRTR</sequence>
<protein>
    <submittedName>
        <fullName evidence="1">Uncharacterized protein</fullName>
    </submittedName>
</protein>
<dbReference type="RefSeq" id="WP_344551085.1">
    <property type="nucleotide sequence ID" value="NZ_BAAANS010000007.1"/>
</dbReference>
<reference evidence="1 2" key="1">
    <citation type="journal article" date="2019" name="Int. J. Syst. Evol. Microbiol.">
        <title>The Global Catalogue of Microorganisms (GCM) 10K type strain sequencing project: providing services to taxonomists for standard genome sequencing and annotation.</title>
        <authorList>
            <consortium name="The Broad Institute Genomics Platform"/>
            <consortium name="The Broad Institute Genome Sequencing Center for Infectious Disease"/>
            <person name="Wu L."/>
            <person name="Ma J."/>
        </authorList>
    </citation>
    <scope>NUCLEOTIDE SEQUENCE [LARGE SCALE GENOMIC DNA]</scope>
    <source>
        <strain evidence="1 2">JCM 14559</strain>
    </source>
</reference>
<evidence type="ECO:0000313" key="2">
    <source>
        <dbReference type="Proteomes" id="UP001500897"/>
    </source>
</evidence>
<gene>
    <name evidence="1" type="ORF">GCM10009759_15200</name>
</gene>
<evidence type="ECO:0000313" key="1">
    <source>
        <dbReference type="EMBL" id="GAA2091022.1"/>
    </source>
</evidence>
<comment type="caution">
    <text evidence="1">The sequence shown here is derived from an EMBL/GenBank/DDBJ whole genome shotgun (WGS) entry which is preliminary data.</text>
</comment>
<organism evidence="1 2">
    <name type="scientific">Kitasatospora saccharophila</name>
    <dbReference type="NCBI Taxonomy" id="407973"/>
    <lineage>
        <taxon>Bacteria</taxon>
        <taxon>Bacillati</taxon>
        <taxon>Actinomycetota</taxon>
        <taxon>Actinomycetes</taxon>
        <taxon>Kitasatosporales</taxon>
        <taxon>Streptomycetaceae</taxon>
        <taxon>Kitasatospora</taxon>
    </lineage>
</organism>